<feature type="domain" description="ML-like" evidence="10">
    <location>
        <begin position="24"/>
        <end position="166"/>
    </location>
</feature>
<reference evidence="11" key="1">
    <citation type="journal article" date="2023" name="IMA Fungus">
        <title>Comparative genomic study of the Penicillium genus elucidates a diverse pangenome and 15 lateral gene transfer events.</title>
        <authorList>
            <person name="Petersen C."/>
            <person name="Sorensen T."/>
            <person name="Nielsen M.R."/>
            <person name="Sondergaard T.E."/>
            <person name="Sorensen J.L."/>
            <person name="Fitzpatrick D.A."/>
            <person name="Frisvad J.C."/>
            <person name="Nielsen K.L."/>
        </authorList>
    </citation>
    <scope>NUCLEOTIDE SEQUENCE</scope>
    <source>
        <strain evidence="11">IBT 17514</strain>
    </source>
</reference>
<proteinExistence type="inferred from homology"/>
<dbReference type="PANTHER" id="PTHR31145:SF2">
    <property type="entry name" value="FLAVIN CARRIER PROTEIN 2"/>
    <property type="match status" value="1"/>
</dbReference>
<gene>
    <name evidence="11" type="ORF">N7493_009294</name>
</gene>
<dbReference type="EMBL" id="JAQJAN010000013">
    <property type="protein sequence ID" value="KAJ5712826.1"/>
    <property type="molecule type" value="Genomic_DNA"/>
</dbReference>
<evidence type="ECO:0000256" key="2">
    <source>
        <dbReference type="ARBA" id="ARBA00010642"/>
    </source>
</evidence>
<dbReference type="GO" id="GO:0009272">
    <property type="term" value="P:fungal-type cell wall biogenesis"/>
    <property type="evidence" value="ECO:0007669"/>
    <property type="project" value="TreeGrafter"/>
</dbReference>
<feature type="transmembrane region" description="Helical" evidence="8">
    <location>
        <begin position="511"/>
        <end position="532"/>
    </location>
</feature>
<evidence type="ECO:0000313" key="11">
    <source>
        <dbReference type="EMBL" id="KAJ5712826.1"/>
    </source>
</evidence>
<evidence type="ECO:0000256" key="6">
    <source>
        <dbReference type="ARBA" id="ARBA00023136"/>
    </source>
</evidence>
<sequence length="702" mass="77791">MKFPSWTAGLAGALFFLPLVSAINLLEATSMVPCSDDGIISVDYFKVVFTPNNDSASISFDGKINYLAKFKIEVSLLVYGYTAISKELDPCTFPNDGLGLCPVEQAQLTIPTAHLSVSSSIVSDIPGITYTIPDLDALVRLNLKNYTSGAQVSCIETRIRNSKTVDQPAVAWVLAVVTGVGLITTVIISILGHTVIATHLNFRTMLFLGYMQNQAIAGMSSVDFPPIVQSWTQLFQWTMGILHTTALQTIATWFQRATGGTAADLLTLTDNESVYVAKRSTDTTSDGTEQTVRGIERVAYVADIESSNIFMTGYLFFYFVAILIILAILFLRFVLPILAKKINNSRLAQAANATSEWQTFMRGSLYRVVSLGYPQMCVLCMWELIQRDSAAEIVLAVSMWVVMSLVLFYAVFRVFQRARASKALNEPPAYTLYSDPVTLTKWGFLYVNYRAQAYYFIIPVLASTVIRGMVTSFAQNAWIPQSIILLVLEAGVLVATVVIKPFMDRAANGFAITAASLNFLNAIFMLIFSDVFNQPQMMTSICGVLWVLFSAIFTLALLIWLFIGFFYAFTLKEPDAKYKRLSENRESFRLSGMGMENRMTTELLPLEKTARGDESRLGSRWNIDESSHAESNNELNMSLSHQGSRYNLDDRSPSQTNEKLGAPRSPVQDVLEPTLPLIPTSSDNSGRRSPVSPAYSHPSRRS</sequence>
<feature type="transmembrane region" description="Helical" evidence="8">
    <location>
        <begin position="393"/>
        <end position="412"/>
    </location>
</feature>
<feature type="transmembrane region" description="Helical" evidence="8">
    <location>
        <begin position="169"/>
        <end position="196"/>
    </location>
</feature>
<feature type="transmembrane region" description="Helical" evidence="8">
    <location>
        <begin position="479"/>
        <end position="499"/>
    </location>
</feature>
<dbReference type="InterPro" id="IPR040241">
    <property type="entry name" value="TRP_Flc/Pkd2-like"/>
</dbReference>
<evidence type="ECO:0000256" key="1">
    <source>
        <dbReference type="ARBA" id="ARBA00004141"/>
    </source>
</evidence>
<protein>
    <recommendedName>
        <fullName evidence="10">ML-like domain-containing protein</fullName>
    </recommendedName>
</protein>
<dbReference type="GO" id="GO:0055085">
    <property type="term" value="P:transmembrane transport"/>
    <property type="evidence" value="ECO:0007669"/>
    <property type="project" value="TreeGrafter"/>
</dbReference>
<comment type="similarity">
    <text evidence="2">Belongs to the transient receptor potential (TRP) ion channel family.</text>
</comment>
<feature type="chain" id="PRO_5042266152" description="ML-like domain-containing protein" evidence="9">
    <location>
        <begin position="23"/>
        <end position="702"/>
    </location>
</feature>
<dbReference type="InterPro" id="IPR010308">
    <property type="entry name" value="TRP_C"/>
</dbReference>
<comment type="subcellular location">
    <subcellularLocation>
        <location evidence="1">Membrane</location>
        <topology evidence="1">Multi-pass membrane protein</topology>
    </subcellularLocation>
</comment>
<dbReference type="Pfam" id="PF14558">
    <property type="entry name" value="TRP_N"/>
    <property type="match status" value="1"/>
</dbReference>
<dbReference type="GO" id="GO:0016020">
    <property type="term" value="C:membrane"/>
    <property type="evidence" value="ECO:0007669"/>
    <property type="project" value="UniProtKB-SubCell"/>
</dbReference>
<evidence type="ECO:0000256" key="4">
    <source>
        <dbReference type="ARBA" id="ARBA00022729"/>
    </source>
</evidence>
<dbReference type="InterPro" id="IPR032800">
    <property type="entry name" value="TRP_N"/>
</dbReference>
<evidence type="ECO:0000256" key="9">
    <source>
        <dbReference type="SAM" id="SignalP"/>
    </source>
</evidence>
<feature type="transmembrane region" description="Helical" evidence="8">
    <location>
        <begin position="453"/>
        <end position="473"/>
    </location>
</feature>
<keyword evidence="5 8" id="KW-1133">Transmembrane helix</keyword>
<evidence type="ECO:0000256" key="3">
    <source>
        <dbReference type="ARBA" id="ARBA00022692"/>
    </source>
</evidence>
<dbReference type="SMART" id="SM01320">
    <property type="entry name" value="TRP_N"/>
    <property type="match status" value="1"/>
</dbReference>
<dbReference type="Pfam" id="PF06011">
    <property type="entry name" value="TRP"/>
    <property type="match status" value="1"/>
</dbReference>
<keyword evidence="12" id="KW-1185">Reference proteome</keyword>
<comment type="caution">
    <text evidence="11">The sequence shown here is derived from an EMBL/GenBank/DDBJ whole genome shotgun (WGS) entry which is preliminary data.</text>
</comment>
<evidence type="ECO:0000313" key="12">
    <source>
        <dbReference type="Proteomes" id="UP001215712"/>
    </source>
</evidence>
<dbReference type="AlphaFoldDB" id="A0AAD6HGB8"/>
<name>A0AAD6HGB8_9EURO</name>
<feature type="transmembrane region" description="Helical" evidence="8">
    <location>
        <begin position="544"/>
        <end position="570"/>
    </location>
</feature>
<keyword evidence="4 9" id="KW-0732">Signal</keyword>
<feature type="transmembrane region" description="Helical" evidence="8">
    <location>
        <begin position="315"/>
        <end position="335"/>
    </location>
</feature>
<evidence type="ECO:0000256" key="8">
    <source>
        <dbReference type="SAM" id="Phobius"/>
    </source>
</evidence>
<organism evidence="11 12">
    <name type="scientific">Penicillium malachiteum</name>
    <dbReference type="NCBI Taxonomy" id="1324776"/>
    <lineage>
        <taxon>Eukaryota</taxon>
        <taxon>Fungi</taxon>
        <taxon>Dikarya</taxon>
        <taxon>Ascomycota</taxon>
        <taxon>Pezizomycotina</taxon>
        <taxon>Eurotiomycetes</taxon>
        <taxon>Eurotiomycetidae</taxon>
        <taxon>Eurotiales</taxon>
        <taxon>Aspergillaceae</taxon>
        <taxon>Penicillium</taxon>
    </lineage>
</organism>
<accession>A0AAD6HGB8</accession>
<reference evidence="11" key="2">
    <citation type="submission" date="2023-01" db="EMBL/GenBank/DDBJ databases">
        <authorList>
            <person name="Petersen C."/>
        </authorList>
    </citation>
    <scope>NUCLEOTIDE SEQUENCE</scope>
    <source>
        <strain evidence="11">IBT 17514</strain>
    </source>
</reference>
<feature type="region of interest" description="Disordered" evidence="7">
    <location>
        <begin position="643"/>
        <end position="702"/>
    </location>
</feature>
<evidence type="ECO:0000256" key="7">
    <source>
        <dbReference type="SAM" id="MobiDB-lite"/>
    </source>
</evidence>
<dbReference type="Proteomes" id="UP001215712">
    <property type="component" value="Unassembled WGS sequence"/>
</dbReference>
<feature type="signal peptide" evidence="9">
    <location>
        <begin position="1"/>
        <end position="22"/>
    </location>
</feature>
<keyword evidence="3 8" id="KW-0812">Transmembrane</keyword>
<keyword evidence="6 8" id="KW-0472">Membrane</keyword>
<dbReference type="PANTHER" id="PTHR31145">
    <property type="entry name" value="INTEGRAL MEMBRANE PROTEIN (AFU_ORTHOLOGUE AFUA_7G01610)"/>
    <property type="match status" value="1"/>
</dbReference>
<evidence type="ECO:0000256" key="5">
    <source>
        <dbReference type="ARBA" id="ARBA00022989"/>
    </source>
</evidence>
<evidence type="ECO:0000259" key="10">
    <source>
        <dbReference type="SMART" id="SM01320"/>
    </source>
</evidence>